<protein>
    <submittedName>
        <fullName evidence="1">Uncharacterized protein</fullName>
    </submittedName>
</protein>
<evidence type="ECO:0000313" key="1">
    <source>
        <dbReference type="EMBL" id="OIQ67560.1"/>
    </source>
</evidence>
<comment type="caution">
    <text evidence="1">The sequence shown here is derived from an EMBL/GenBank/DDBJ whole genome shotgun (WGS) entry which is preliminary data.</text>
</comment>
<organism evidence="1">
    <name type="scientific">mine drainage metagenome</name>
    <dbReference type="NCBI Taxonomy" id="410659"/>
    <lineage>
        <taxon>unclassified sequences</taxon>
        <taxon>metagenomes</taxon>
        <taxon>ecological metagenomes</taxon>
    </lineage>
</organism>
<dbReference type="AlphaFoldDB" id="A0A1J5P9Y8"/>
<gene>
    <name evidence="1" type="ORF">GALL_508600</name>
</gene>
<proteinExistence type="predicted"/>
<reference evidence="1" key="1">
    <citation type="submission" date="2016-10" db="EMBL/GenBank/DDBJ databases">
        <title>Sequence of Gallionella enrichment culture.</title>
        <authorList>
            <person name="Poehlein A."/>
            <person name="Muehling M."/>
            <person name="Daniel R."/>
        </authorList>
    </citation>
    <scope>NUCLEOTIDE SEQUENCE</scope>
</reference>
<sequence length="61" mass="6873">MSTRGETRDRRETINIVFHGMPKTSVVGALAETLAALMREAGLVRIEAEWLGEKPPWKLHD</sequence>
<name>A0A1J5P9Y8_9ZZZZ</name>
<accession>A0A1J5P9Y8</accession>
<dbReference type="EMBL" id="MLJW01005848">
    <property type="protein sequence ID" value="OIQ67560.1"/>
    <property type="molecule type" value="Genomic_DNA"/>
</dbReference>